<feature type="compositionally biased region" description="Basic and acidic residues" evidence="4">
    <location>
        <begin position="183"/>
        <end position="199"/>
    </location>
</feature>
<sequence>MKRSIEAALALLIGSGLLFNGVAGGWTDIFRSQPERAEQAYKAKQYDKALELYQEAQTRNPDSDTLAYNLGNTLFQLGRYDEAARQFGKVLEKQTPALAPRSIYNMGNTLFEMGRKSENQQQLSQALEAYKQSITLDSKDEDPKYNYELTRRLIREQEQKQQQQQQNKQDQDKQKQQQPQNQDKQEQQKKNQEQQKQEKMNQQQQQQAQQQEQKDKQQQPPQPNQMSKEEAERILNALMQMEKDMQQKEKDKKTAVQGGRGPDW</sequence>
<reference evidence="5 6" key="1">
    <citation type="journal article" date="2016" name="Nat. Commun.">
        <title>Thousands of microbial genomes shed light on interconnected biogeochemical processes in an aquifer system.</title>
        <authorList>
            <person name="Anantharaman K."/>
            <person name="Brown C.T."/>
            <person name="Hug L.A."/>
            <person name="Sharon I."/>
            <person name="Castelle C.J."/>
            <person name="Probst A.J."/>
            <person name="Thomas B.C."/>
            <person name="Singh A."/>
            <person name="Wilkins M.J."/>
            <person name="Karaoz U."/>
            <person name="Brodie E.L."/>
            <person name="Williams K.H."/>
            <person name="Hubbard S.S."/>
            <person name="Banfield J.F."/>
        </authorList>
    </citation>
    <scope>NUCLEOTIDE SEQUENCE [LARGE SCALE GENOMIC DNA]</scope>
</reference>
<dbReference type="Gene3D" id="1.25.40.10">
    <property type="entry name" value="Tetratricopeptide repeat domain"/>
    <property type="match status" value="1"/>
</dbReference>
<evidence type="ECO:0000313" key="5">
    <source>
        <dbReference type="EMBL" id="OGF97070.1"/>
    </source>
</evidence>
<dbReference type="PANTHER" id="PTHR44943:SF8">
    <property type="entry name" value="TPR REPEAT-CONTAINING PROTEIN MJ0263"/>
    <property type="match status" value="1"/>
</dbReference>
<dbReference type="PROSITE" id="PS50005">
    <property type="entry name" value="TPR"/>
    <property type="match status" value="2"/>
</dbReference>
<proteinExistence type="predicted"/>
<name>A0A1F5YA12_9BACT</name>
<feature type="repeat" description="TPR" evidence="3">
    <location>
        <begin position="107"/>
        <end position="140"/>
    </location>
</feature>
<feature type="repeat" description="TPR" evidence="3">
    <location>
        <begin position="64"/>
        <end position="97"/>
    </location>
</feature>
<dbReference type="EMBL" id="MFIV01000242">
    <property type="protein sequence ID" value="OGF97070.1"/>
    <property type="molecule type" value="Genomic_DNA"/>
</dbReference>
<dbReference type="InterPro" id="IPR019734">
    <property type="entry name" value="TPR_rpt"/>
</dbReference>
<dbReference type="InterPro" id="IPR051685">
    <property type="entry name" value="Ycf3/AcsC/BcsC/TPR_MFPF"/>
</dbReference>
<evidence type="ECO:0000313" key="6">
    <source>
        <dbReference type="Proteomes" id="UP000176992"/>
    </source>
</evidence>
<dbReference type="Pfam" id="PF14559">
    <property type="entry name" value="TPR_19"/>
    <property type="match status" value="1"/>
</dbReference>
<protein>
    <submittedName>
        <fullName evidence="5">Uncharacterized protein</fullName>
    </submittedName>
</protein>
<feature type="region of interest" description="Disordered" evidence="4">
    <location>
        <begin position="157"/>
        <end position="264"/>
    </location>
</feature>
<organism evidence="5 6">
    <name type="scientific">Candidatus Glassbacteria bacterium GWA2_58_10</name>
    <dbReference type="NCBI Taxonomy" id="1817865"/>
    <lineage>
        <taxon>Bacteria</taxon>
        <taxon>Candidatus Glassiibacteriota</taxon>
    </lineage>
</organism>
<gene>
    <name evidence="5" type="ORF">A2Z86_10575</name>
</gene>
<evidence type="ECO:0000256" key="3">
    <source>
        <dbReference type="PROSITE-ProRule" id="PRU00339"/>
    </source>
</evidence>
<comment type="caution">
    <text evidence="5">The sequence shown here is derived from an EMBL/GenBank/DDBJ whole genome shotgun (WGS) entry which is preliminary data.</text>
</comment>
<keyword evidence="1" id="KW-0677">Repeat</keyword>
<dbReference type="SUPFAM" id="SSF48452">
    <property type="entry name" value="TPR-like"/>
    <property type="match status" value="1"/>
</dbReference>
<dbReference type="SMART" id="SM00028">
    <property type="entry name" value="TPR"/>
    <property type="match status" value="3"/>
</dbReference>
<feature type="compositionally biased region" description="Low complexity" evidence="4">
    <location>
        <begin position="200"/>
        <end position="211"/>
    </location>
</feature>
<evidence type="ECO:0000256" key="4">
    <source>
        <dbReference type="SAM" id="MobiDB-lite"/>
    </source>
</evidence>
<evidence type="ECO:0000256" key="1">
    <source>
        <dbReference type="ARBA" id="ARBA00022737"/>
    </source>
</evidence>
<dbReference type="InterPro" id="IPR011990">
    <property type="entry name" value="TPR-like_helical_dom_sf"/>
</dbReference>
<dbReference type="PANTHER" id="PTHR44943">
    <property type="entry name" value="CELLULOSE SYNTHASE OPERON PROTEIN C"/>
    <property type="match status" value="1"/>
</dbReference>
<dbReference type="Proteomes" id="UP000176992">
    <property type="component" value="Unassembled WGS sequence"/>
</dbReference>
<accession>A0A1F5YA12</accession>
<keyword evidence="2 3" id="KW-0802">TPR repeat</keyword>
<dbReference type="AlphaFoldDB" id="A0A1F5YA12"/>
<feature type="compositionally biased region" description="Basic and acidic residues" evidence="4">
    <location>
        <begin position="241"/>
        <end position="254"/>
    </location>
</feature>
<evidence type="ECO:0000256" key="2">
    <source>
        <dbReference type="ARBA" id="ARBA00022803"/>
    </source>
</evidence>